<organism evidence="2 3">
    <name type="scientific">Ascodesmis nigricans</name>
    <dbReference type="NCBI Taxonomy" id="341454"/>
    <lineage>
        <taxon>Eukaryota</taxon>
        <taxon>Fungi</taxon>
        <taxon>Dikarya</taxon>
        <taxon>Ascomycota</taxon>
        <taxon>Pezizomycotina</taxon>
        <taxon>Pezizomycetes</taxon>
        <taxon>Pezizales</taxon>
        <taxon>Ascodesmidaceae</taxon>
        <taxon>Ascodesmis</taxon>
    </lineage>
</organism>
<dbReference type="Proteomes" id="UP000298138">
    <property type="component" value="Unassembled WGS sequence"/>
</dbReference>
<reference evidence="2 3" key="1">
    <citation type="submission" date="2019-04" db="EMBL/GenBank/DDBJ databases">
        <title>Comparative genomics and transcriptomics to analyze fruiting body development in filamentous ascomycetes.</title>
        <authorList>
            <consortium name="DOE Joint Genome Institute"/>
            <person name="Lutkenhaus R."/>
            <person name="Traeger S."/>
            <person name="Breuer J."/>
            <person name="Kuo A."/>
            <person name="Lipzen A."/>
            <person name="Pangilinan J."/>
            <person name="Dilworth D."/>
            <person name="Sandor L."/>
            <person name="Poggeler S."/>
            <person name="Barry K."/>
            <person name="Grigoriev I.V."/>
            <person name="Nowrousian M."/>
        </authorList>
    </citation>
    <scope>NUCLEOTIDE SEQUENCE [LARGE SCALE GENOMIC DNA]</scope>
    <source>
        <strain evidence="2 3">CBS 389.68</strain>
    </source>
</reference>
<dbReference type="InParanoid" id="A0A4S2MNT0"/>
<evidence type="ECO:0008006" key="4">
    <source>
        <dbReference type="Google" id="ProtNLM"/>
    </source>
</evidence>
<accession>A0A4S2MNT0</accession>
<feature type="signal peptide" evidence="1">
    <location>
        <begin position="1"/>
        <end position="23"/>
    </location>
</feature>
<name>A0A4S2MNT0_9PEZI</name>
<evidence type="ECO:0000313" key="2">
    <source>
        <dbReference type="EMBL" id="TGZ78733.1"/>
    </source>
</evidence>
<evidence type="ECO:0000313" key="3">
    <source>
        <dbReference type="Proteomes" id="UP000298138"/>
    </source>
</evidence>
<gene>
    <name evidence="2" type="ORF">EX30DRAFT_130389</name>
</gene>
<feature type="chain" id="PRO_5020460373" description="Secreted protein" evidence="1">
    <location>
        <begin position="24"/>
        <end position="89"/>
    </location>
</feature>
<keyword evidence="3" id="KW-1185">Reference proteome</keyword>
<dbReference type="AlphaFoldDB" id="A0A4S2MNT0"/>
<proteinExistence type="predicted"/>
<dbReference type="EMBL" id="ML220138">
    <property type="protein sequence ID" value="TGZ78733.1"/>
    <property type="molecule type" value="Genomic_DNA"/>
</dbReference>
<protein>
    <recommendedName>
        <fullName evidence="4">Secreted protein</fullName>
    </recommendedName>
</protein>
<evidence type="ECO:0000256" key="1">
    <source>
        <dbReference type="SAM" id="SignalP"/>
    </source>
</evidence>
<keyword evidence="1" id="KW-0732">Signal</keyword>
<sequence>MSRGCWVLGVGCWVLQWVRVSVHHGIESGSPSRVSDTPLPFTPVDSAQTRYSGCDPIPVPVLQTLPPPIPRPFPRTPISGMACGITTHS</sequence>